<evidence type="ECO:0000313" key="2">
    <source>
        <dbReference type="Proteomes" id="UP000724584"/>
    </source>
</evidence>
<reference evidence="1 2" key="1">
    <citation type="journal article" date="2021" name="Nat. Commun.">
        <title>Genetic determinants of endophytism in the Arabidopsis root mycobiome.</title>
        <authorList>
            <person name="Mesny F."/>
            <person name="Miyauchi S."/>
            <person name="Thiergart T."/>
            <person name="Pickel B."/>
            <person name="Atanasova L."/>
            <person name="Karlsson M."/>
            <person name="Huettel B."/>
            <person name="Barry K.W."/>
            <person name="Haridas S."/>
            <person name="Chen C."/>
            <person name="Bauer D."/>
            <person name="Andreopoulos W."/>
            <person name="Pangilinan J."/>
            <person name="LaButti K."/>
            <person name="Riley R."/>
            <person name="Lipzen A."/>
            <person name="Clum A."/>
            <person name="Drula E."/>
            <person name="Henrissat B."/>
            <person name="Kohler A."/>
            <person name="Grigoriev I.V."/>
            <person name="Martin F.M."/>
            <person name="Hacquard S."/>
        </authorList>
    </citation>
    <scope>NUCLEOTIDE SEQUENCE [LARGE SCALE GENOMIC DNA]</scope>
    <source>
        <strain evidence="1 2">MPI-SDFR-AT-0079</strain>
    </source>
</reference>
<protein>
    <submittedName>
        <fullName evidence="1">C6 transcription factor</fullName>
    </submittedName>
</protein>
<proteinExistence type="predicted"/>
<dbReference type="Proteomes" id="UP000724584">
    <property type="component" value="Unassembled WGS sequence"/>
</dbReference>
<comment type="caution">
    <text evidence="1">The sequence shown here is derived from an EMBL/GenBank/DDBJ whole genome shotgun (WGS) entry which is preliminary data.</text>
</comment>
<accession>A0ACB7P275</accession>
<organism evidence="1 2">
    <name type="scientific">Chaetomium tenue</name>
    <dbReference type="NCBI Taxonomy" id="1854479"/>
    <lineage>
        <taxon>Eukaryota</taxon>
        <taxon>Fungi</taxon>
        <taxon>Dikarya</taxon>
        <taxon>Ascomycota</taxon>
        <taxon>Pezizomycotina</taxon>
        <taxon>Sordariomycetes</taxon>
        <taxon>Sordariomycetidae</taxon>
        <taxon>Sordariales</taxon>
        <taxon>Chaetomiaceae</taxon>
        <taxon>Chaetomium</taxon>
    </lineage>
</organism>
<gene>
    <name evidence="1" type="ORF">F5144DRAFT_376767</name>
</gene>
<dbReference type="EMBL" id="JAGIZQ010000006">
    <property type="protein sequence ID" value="KAH6623947.1"/>
    <property type="molecule type" value="Genomic_DNA"/>
</dbReference>
<evidence type="ECO:0000313" key="1">
    <source>
        <dbReference type="EMBL" id="KAH6623947.1"/>
    </source>
</evidence>
<name>A0ACB7P275_9PEZI</name>
<sequence>MVNQRSKSGCWTCRLRRKKCPENGPPCSNCESRGVACHGYGPRPAWKDRGDKEKEEAERLQLRRCNQTRRSSSSNATDTTSGDSIYCLLPSTAFASPPPDLVSFSFSPPTVDNSSFPFPSSSPAHLDDPSFAFLPESWVPGLDSIPGLTPFGDNSSIDTLRPPRHTLQDVGLTPPASALPTGAESVLDFPANNRLPPSEEREIELTMQYLERDFPRQHPSYGAPTVGVRAWLMCSFKRSSSFRYASLCISAYFDFLKAPSHDGPRRTELFREYDRFKQLAAKAHALLLEASVDGSRGDQSLAQRDFMLGEKIVSSVQLAALESLEENHDSALSYLDSASLDLIQYHDHGSFIDSDHTILPGASPMERKAVEFFTCVLIWIHVLHCSTRQTIPRGATLYRQLLASDSPFAKSFVDIVGLEGWVLDALMDTIEVSLWKREQEAKNRLSMRELIGKTDSILATLNQQLQNRHDGPIQTHIFAHAIAIHAHALTSGYQPAVPEIKETLEKAVPLWLKLDPNSHSIKRLSWAFCVSASLASEAQRSVFEGVLSAVASADALSAAVPLLKSTVEECWKLLDAGSPSCNWQDVMQRMGCNIHSVLFT</sequence>
<keyword evidence="2" id="KW-1185">Reference proteome</keyword>